<dbReference type="PANTHER" id="PTHR20883:SF46">
    <property type="entry name" value="PHYTANOYL-COA HYDROXYLASE"/>
    <property type="match status" value="1"/>
</dbReference>
<dbReference type="SUPFAM" id="SSF51197">
    <property type="entry name" value="Clavaminate synthase-like"/>
    <property type="match status" value="1"/>
</dbReference>
<organism evidence="3 4">
    <name type="scientific">Hondaea fermentalgiana</name>
    <dbReference type="NCBI Taxonomy" id="2315210"/>
    <lineage>
        <taxon>Eukaryota</taxon>
        <taxon>Sar</taxon>
        <taxon>Stramenopiles</taxon>
        <taxon>Bigyra</taxon>
        <taxon>Labyrinthulomycetes</taxon>
        <taxon>Thraustochytrida</taxon>
        <taxon>Thraustochytriidae</taxon>
        <taxon>Hondaea</taxon>
    </lineage>
</organism>
<feature type="chain" id="PRO_5015343680" evidence="2">
    <location>
        <begin position="27"/>
        <end position="343"/>
    </location>
</feature>
<evidence type="ECO:0000313" key="4">
    <source>
        <dbReference type="Proteomes" id="UP000241890"/>
    </source>
</evidence>
<dbReference type="InterPro" id="IPR008775">
    <property type="entry name" value="Phytyl_CoA_dOase-like"/>
</dbReference>
<feature type="signal peptide" evidence="2">
    <location>
        <begin position="1"/>
        <end position="26"/>
    </location>
</feature>
<dbReference type="EMBL" id="BEYU01000009">
    <property type="protein sequence ID" value="GBG24975.1"/>
    <property type="molecule type" value="Genomic_DNA"/>
</dbReference>
<evidence type="ECO:0000256" key="1">
    <source>
        <dbReference type="ARBA" id="ARBA00001962"/>
    </source>
</evidence>
<dbReference type="PANTHER" id="PTHR20883">
    <property type="entry name" value="PHYTANOYL-COA DIOXYGENASE DOMAIN CONTAINING 1"/>
    <property type="match status" value="1"/>
</dbReference>
<dbReference type="Gene3D" id="2.60.120.620">
    <property type="entry name" value="q2cbj1_9rhob like domain"/>
    <property type="match status" value="1"/>
</dbReference>
<name>A0A2R5G365_9STRA</name>
<comment type="cofactor">
    <cofactor evidence="1">
        <name>Fe cation</name>
        <dbReference type="ChEBI" id="CHEBI:24875"/>
    </cofactor>
</comment>
<dbReference type="AlphaFoldDB" id="A0A2R5G365"/>
<protein>
    <submittedName>
        <fullName evidence="3">Uncharacterized protein</fullName>
    </submittedName>
</protein>
<dbReference type="Proteomes" id="UP000241890">
    <property type="component" value="Unassembled WGS sequence"/>
</dbReference>
<accession>A0A2R5G365</accession>
<evidence type="ECO:0000256" key="2">
    <source>
        <dbReference type="SAM" id="SignalP"/>
    </source>
</evidence>
<evidence type="ECO:0000313" key="3">
    <source>
        <dbReference type="EMBL" id="GBG24975.1"/>
    </source>
</evidence>
<dbReference type="InParanoid" id="A0A2R5G365"/>
<reference evidence="3 4" key="1">
    <citation type="submission" date="2017-12" db="EMBL/GenBank/DDBJ databases">
        <title>Sequencing, de novo assembly and annotation of complete genome of a new Thraustochytrid species, strain FCC1311.</title>
        <authorList>
            <person name="Sedici K."/>
            <person name="Godart F."/>
            <person name="Aiese Cigliano R."/>
            <person name="Sanseverino W."/>
            <person name="Barakat M."/>
            <person name="Ortet P."/>
            <person name="Marechal E."/>
            <person name="Cagnac O."/>
            <person name="Amato A."/>
        </authorList>
    </citation>
    <scope>NUCLEOTIDE SEQUENCE [LARGE SCALE GENOMIC DNA]</scope>
</reference>
<keyword evidence="2" id="KW-0732">Signal</keyword>
<keyword evidence="4" id="KW-1185">Reference proteome</keyword>
<gene>
    <name evidence="3" type="ORF">FCC1311_011922</name>
</gene>
<dbReference type="Pfam" id="PF05721">
    <property type="entry name" value="PhyH"/>
    <property type="match status" value="1"/>
</dbReference>
<proteinExistence type="predicted"/>
<sequence>MFGSKLKAVEILSVAVLAWWLLVAETELDEQLTKWVRESTRVPDMSGMDVELSEEQIEHFNRTGYLVVRGLLSREIVETLYQNRPRSVFPNWLAPIAWALNWAFGSSLSIDMIWTESRLVRALWFEGPVPMVVSQLIGNKTVRMLADIVYGIPRGVRPRFLGKWHKDSTSFDIVERAEAQGVSAWIPLIDLDAERTGGSIFMGDFTKVSPDCQAEPSDGCSKACQDHFDEVGTVFDFRRGDVLFFTDYTFHRSQPIKQEAMIHERFSLVGRFVQGNATFKESRDVETMRKNLCIHQLQPGEPIHSPCFPVVYPRGHAINLDQVRVPTQTRHLMVNIGQILFGW</sequence>
<comment type="caution">
    <text evidence="3">The sequence shown here is derived from an EMBL/GenBank/DDBJ whole genome shotgun (WGS) entry which is preliminary data.</text>
</comment>